<evidence type="ECO:0000313" key="8">
    <source>
        <dbReference type="Proteomes" id="UP000257032"/>
    </source>
</evidence>
<dbReference type="PANTHER" id="PTHR48097:SF9">
    <property type="entry name" value="L-THREONINE ALDOLASE"/>
    <property type="match status" value="1"/>
</dbReference>
<dbReference type="InterPro" id="IPR015424">
    <property type="entry name" value="PyrdxlP-dep_Trfase"/>
</dbReference>
<evidence type="ECO:0000256" key="2">
    <source>
        <dbReference type="ARBA" id="ARBA00006966"/>
    </source>
</evidence>
<comment type="caution">
    <text evidence="7">The sequence shown here is derived from an EMBL/GenBank/DDBJ whole genome shotgun (WGS) entry which is preliminary data.</text>
</comment>
<dbReference type="AlphaFoldDB" id="A0A3D8VPP5"/>
<dbReference type="GO" id="GO:0006567">
    <property type="term" value="P:L-threonine catabolic process"/>
    <property type="evidence" value="ECO:0007669"/>
    <property type="project" value="TreeGrafter"/>
</dbReference>
<dbReference type="CDD" id="cd06502">
    <property type="entry name" value="TA_like"/>
    <property type="match status" value="1"/>
</dbReference>
<evidence type="ECO:0000256" key="1">
    <source>
        <dbReference type="ARBA" id="ARBA00001933"/>
    </source>
</evidence>
<keyword evidence="3" id="KW-0663">Pyridoxal phosphate</keyword>
<evidence type="ECO:0000256" key="3">
    <source>
        <dbReference type="ARBA" id="ARBA00022898"/>
    </source>
</evidence>
<reference evidence="7 8" key="1">
    <citation type="submission" date="2018-08" db="EMBL/GenBank/DDBJ databases">
        <title>Genome sequence of strict halophilic Halobacillus trueperi SS1 isolated from Lunsu, a salty water body of North West Himalayas.</title>
        <authorList>
            <person name="Gupta S."/>
            <person name="Sharma P."/>
            <person name="Dev K."/>
            <person name="Baumler D."/>
            <person name="Sourirajan A."/>
        </authorList>
    </citation>
    <scope>NUCLEOTIDE SEQUENCE [LARGE SCALE GENOMIC DNA]</scope>
    <source>
        <strain evidence="7 8">SS1</strain>
    </source>
</reference>
<sequence>MTTYLSIRHHCYCFPNAEEFTYNRKRGGVLMIDLRSDTVTKPTMAMRQAAFEADVGDDVYEEDPTVKKLEDKAAEMLGKEAALFVTSGTQGNQIAVLTHCNPGDEVLLEANAHLFLYEGASMSALAGVQPRTIQGRRGVMDPEAVKAAIRPDDIHFPETSLICLENTHNKAGGVVVPLENMQAIYEVAREEGIPVHLDGARLFNASVASGISLHRYADQTDTVQVCLSKGLGAPVGSIIAGSYDFIKKARKWRKRLGGGLRQVGMVAAPAYVALTEMVDRLAEDHAHARQLANGLQHVVGLKIEKVETNIVLVHVDGLGETAESFLHKLEGDGILAVPFGPTTVRFVTNYDVSERDIDQVIDVIISRYQY</sequence>
<dbReference type="Proteomes" id="UP000257032">
    <property type="component" value="Unassembled WGS sequence"/>
</dbReference>
<dbReference type="PIRSF" id="PIRSF017617">
    <property type="entry name" value="Thr_aldolase"/>
    <property type="match status" value="1"/>
</dbReference>
<dbReference type="FunFam" id="3.90.1150.10:FF:000041">
    <property type="entry name" value="Low-specificity L-threonine aldolase"/>
    <property type="match status" value="1"/>
</dbReference>
<dbReference type="GO" id="GO:0008732">
    <property type="term" value="F:L-allo-threonine aldolase activity"/>
    <property type="evidence" value="ECO:0007669"/>
    <property type="project" value="TreeGrafter"/>
</dbReference>
<dbReference type="Gene3D" id="3.40.640.10">
    <property type="entry name" value="Type I PLP-dependent aspartate aminotransferase-like (Major domain)"/>
    <property type="match status" value="1"/>
</dbReference>
<evidence type="ECO:0000256" key="5">
    <source>
        <dbReference type="PIRSR" id="PIRSR017617-1"/>
    </source>
</evidence>
<comment type="cofactor">
    <cofactor evidence="1">
        <name>pyridoxal 5'-phosphate</name>
        <dbReference type="ChEBI" id="CHEBI:597326"/>
    </cofactor>
</comment>
<feature type="modified residue" description="N6-(pyridoxal phosphate)lysine" evidence="5">
    <location>
        <position position="229"/>
    </location>
</feature>
<evidence type="ECO:0000313" key="7">
    <source>
        <dbReference type="EMBL" id="RDY71364.1"/>
    </source>
</evidence>
<dbReference type="EMBL" id="QTLC01000031">
    <property type="protein sequence ID" value="RDY71364.1"/>
    <property type="molecule type" value="Genomic_DNA"/>
</dbReference>
<dbReference type="Pfam" id="PF01212">
    <property type="entry name" value="Beta_elim_lyase"/>
    <property type="match status" value="1"/>
</dbReference>
<gene>
    <name evidence="7" type="ORF">DXT76_07900</name>
</gene>
<dbReference type="InterPro" id="IPR015422">
    <property type="entry name" value="PyrdxlP-dep_Trfase_small"/>
</dbReference>
<name>A0A3D8VPP5_9BACI</name>
<dbReference type="SUPFAM" id="SSF53383">
    <property type="entry name" value="PLP-dependent transferases"/>
    <property type="match status" value="1"/>
</dbReference>
<dbReference type="GO" id="GO:0005829">
    <property type="term" value="C:cytosol"/>
    <property type="evidence" value="ECO:0007669"/>
    <property type="project" value="TreeGrafter"/>
</dbReference>
<evidence type="ECO:0000256" key="4">
    <source>
        <dbReference type="ARBA" id="ARBA00023239"/>
    </source>
</evidence>
<keyword evidence="4 7" id="KW-0456">Lyase</keyword>
<dbReference type="PANTHER" id="PTHR48097">
    <property type="entry name" value="L-THREONINE ALDOLASE-RELATED"/>
    <property type="match status" value="1"/>
</dbReference>
<dbReference type="NCBIfam" id="NF041359">
    <property type="entry name" value="GntG_guanitoxin"/>
    <property type="match status" value="1"/>
</dbReference>
<comment type="similarity">
    <text evidence="2">Belongs to the threonine aldolase family.</text>
</comment>
<dbReference type="GO" id="GO:0006545">
    <property type="term" value="P:glycine biosynthetic process"/>
    <property type="evidence" value="ECO:0007669"/>
    <property type="project" value="TreeGrafter"/>
</dbReference>
<dbReference type="InterPro" id="IPR015421">
    <property type="entry name" value="PyrdxlP-dep_Trfase_major"/>
</dbReference>
<evidence type="ECO:0000259" key="6">
    <source>
        <dbReference type="Pfam" id="PF01212"/>
    </source>
</evidence>
<proteinExistence type="inferred from homology"/>
<dbReference type="NCBIfam" id="NF007825">
    <property type="entry name" value="PRK10534.1"/>
    <property type="match status" value="1"/>
</dbReference>
<dbReference type="Gene3D" id="3.90.1150.10">
    <property type="entry name" value="Aspartate Aminotransferase, domain 1"/>
    <property type="match status" value="1"/>
</dbReference>
<organism evidence="7 8">
    <name type="scientific">Halobacillus trueperi</name>
    <dbReference type="NCBI Taxonomy" id="156205"/>
    <lineage>
        <taxon>Bacteria</taxon>
        <taxon>Bacillati</taxon>
        <taxon>Bacillota</taxon>
        <taxon>Bacilli</taxon>
        <taxon>Bacillales</taxon>
        <taxon>Bacillaceae</taxon>
        <taxon>Halobacillus</taxon>
    </lineage>
</organism>
<dbReference type="InterPro" id="IPR001597">
    <property type="entry name" value="ArAA_b-elim_lyase/Thr_aldolase"/>
</dbReference>
<feature type="domain" description="Aromatic amino acid beta-eliminating lyase/threonine aldolase" evidence="6">
    <location>
        <begin position="33"/>
        <end position="316"/>
    </location>
</feature>
<dbReference type="InterPro" id="IPR023603">
    <property type="entry name" value="Low_specificity_L-TA-like"/>
</dbReference>
<dbReference type="FunFam" id="3.40.640.10:FF:000030">
    <property type="entry name" value="Low-specificity L-threonine aldolase"/>
    <property type="match status" value="1"/>
</dbReference>
<protein>
    <submittedName>
        <fullName evidence="7">Low-specificity L-threonine aldolase</fullName>
        <ecNumber evidence="7">4.1.2.48</ecNumber>
    </submittedName>
</protein>
<accession>A0A3D8VPP5</accession>
<dbReference type="EC" id="4.1.2.48" evidence="7"/>